<keyword evidence="8 11" id="KW-1133">Transmembrane helix</keyword>
<keyword evidence="13" id="KW-1185">Reference proteome</keyword>
<comment type="subunit">
    <text evidence="11">The system is composed of three essential subunits: KdpA, KdpB and KdpC.</text>
</comment>
<keyword evidence="6 11" id="KW-0067">ATP-binding</keyword>
<evidence type="ECO:0000256" key="6">
    <source>
        <dbReference type="ARBA" id="ARBA00022840"/>
    </source>
</evidence>
<keyword evidence="7 11" id="KW-0630">Potassium</keyword>
<evidence type="ECO:0000256" key="10">
    <source>
        <dbReference type="ARBA" id="ARBA00023136"/>
    </source>
</evidence>
<evidence type="ECO:0000313" key="12">
    <source>
        <dbReference type="EMBL" id="MFD1428535.1"/>
    </source>
</evidence>
<organism evidence="12 13">
    <name type="scientific">Kroppenstedtia sanguinis</name>
    <dbReference type="NCBI Taxonomy" id="1380684"/>
    <lineage>
        <taxon>Bacteria</taxon>
        <taxon>Bacillati</taxon>
        <taxon>Bacillota</taxon>
        <taxon>Bacilli</taxon>
        <taxon>Bacillales</taxon>
        <taxon>Thermoactinomycetaceae</taxon>
        <taxon>Kroppenstedtia</taxon>
    </lineage>
</organism>
<evidence type="ECO:0000256" key="9">
    <source>
        <dbReference type="ARBA" id="ARBA00023065"/>
    </source>
</evidence>
<keyword evidence="4 11" id="KW-0812">Transmembrane</keyword>
<name>A0ABW4CFH8_9BACL</name>
<comment type="similarity">
    <text evidence="11">Belongs to the KdpC family.</text>
</comment>
<comment type="subcellular location">
    <subcellularLocation>
        <location evidence="11">Cell membrane</location>
        <topology evidence="11">Single-pass membrane protein</topology>
    </subcellularLocation>
</comment>
<keyword evidence="2 11" id="KW-1003">Cell membrane</keyword>
<comment type="caution">
    <text evidence="12">The sequence shown here is derived from an EMBL/GenBank/DDBJ whole genome shotgun (WGS) entry which is preliminary data.</text>
</comment>
<evidence type="ECO:0000256" key="8">
    <source>
        <dbReference type="ARBA" id="ARBA00022989"/>
    </source>
</evidence>
<dbReference type="RefSeq" id="WP_380167519.1">
    <property type="nucleotide sequence ID" value="NZ_JBHTNU010000027.1"/>
</dbReference>
<dbReference type="NCBIfam" id="NF001454">
    <property type="entry name" value="PRK00315.1"/>
    <property type="match status" value="1"/>
</dbReference>
<dbReference type="PIRSF" id="PIRSF001296">
    <property type="entry name" value="K_ATPase_KdpC"/>
    <property type="match status" value="1"/>
</dbReference>
<comment type="function">
    <text evidence="11">Part of the high-affinity ATP-driven potassium transport (or Kdp) system, which catalyzes the hydrolysis of ATP coupled with the electrogenic transport of potassium into the cytoplasm. This subunit acts as a catalytic chaperone that increases the ATP-binding affinity of the ATP-hydrolyzing subunit KdpB by the formation of a transient KdpB/KdpC/ATP ternary complex.</text>
</comment>
<reference evidence="13" key="1">
    <citation type="journal article" date="2019" name="Int. J. Syst. Evol. Microbiol.">
        <title>The Global Catalogue of Microorganisms (GCM) 10K type strain sequencing project: providing services to taxonomists for standard genome sequencing and annotation.</title>
        <authorList>
            <consortium name="The Broad Institute Genomics Platform"/>
            <consortium name="The Broad Institute Genome Sequencing Center for Infectious Disease"/>
            <person name="Wu L."/>
            <person name="Ma J."/>
        </authorList>
    </citation>
    <scope>NUCLEOTIDE SEQUENCE [LARGE SCALE GENOMIC DNA]</scope>
    <source>
        <strain evidence="13">S1</strain>
    </source>
</reference>
<evidence type="ECO:0000256" key="4">
    <source>
        <dbReference type="ARBA" id="ARBA00022692"/>
    </source>
</evidence>
<proteinExistence type="inferred from homology"/>
<keyword evidence="10 11" id="KW-0472">Membrane</keyword>
<dbReference type="EMBL" id="JBHTNU010000027">
    <property type="protein sequence ID" value="MFD1428535.1"/>
    <property type="molecule type" value="Genomic_DNA"/>
</dbReference>
<dbReference type="Pfam" id="PF02669">
    <property type="entry name" value="KdpC"/>
    <property type="match status" value="1"/>
</dbReference>
<keyword evidence="9 11" id="KW-0406">Ion transport</keyword>
<dbReference type="HAMAP" id="MF_00276">
    <property type="entry name" value="KdpC"/>
    <property type="match status" value="1"/>
</dbReference>
<evidence type="ECO:0000256" key="2">
    <source>
        <dbReference type="ARBA" id="ARBA00022475"/>
    </source>
</evidence>
<keyword evidence="1 11" id="KW-0813">Transport</keyword>
<evidence type="ECO:0000256" key="7">
    <source>
        <dbReference type="ARBA" id="ARBA00022958"/>
    </source>
</evidence>
<keyword evidence="5 11" id="KW-0547">Nucleotide-binding</keyword>
<keyword evidence="3 11" id="KW-0633">Potassium transport</keyword>
<evidence type="ECO:0000256" key="5">
    <source>
        <dbReference type="ARBA" id="ARBA00022741"/>
    </source>
</evidence>
<protein>
    <recommendedName>
        <fullName evidence="11">Potassium-transporting ATPase KdpC subunit</fullName>
    </recommendedName>
    <alternativeName>
        <fullName evidence="11">ATP phosphohydrolase [potassium-transporting] C chain</fullName>
    </alternativeName>
    <alternativeName>
        <fullName evidence="11">Potassium-binding and translocating subunit C</fullName>
    </alternativeName>
    <alternativeName>
        <fullName evidence="11">Potassium-translocating ATPase C chain</fullName>
    </alternativeName>
</protein>
<evidence type="ECO:0000256" key="1">
    <source>
        <dbReference type="ARBA" id="ARBA00022448"/>
    </source>
</evidence>
<dbReference type="PANTHER" id="PTHR30042">
    <property type="entry name" value="POTASSIUM-TRANSPORTING ATPASE C CHAIN"/>
    <property type="match status" value="1"/>
</dbReference>
<evidence type="ECO:0000256" key="3">
    <source>
        <dbReference type="ARBA" id="ARBA00022538"/>
    </source>
</evidence>
<dbReference type="Proteomes" id="UP001597282">
    <property type="component" value="Unassembled WGS sequence"/>
</dbReference>
<dbReference type="NCBIfam" id="TIGR00681">
    <property type="entry name" value="kdpC"/>
    <property type="match status" value="1"/>
</dbReference>
<accession>A0ABW4CFH8</accession>
<evidence type="ECO:0000313" key="13">
    <source>
        <dbReference type="Proteomes" id="UP001597282"/>
    </source>
</evidence>
<evidence type="ECO:0000256" key="11">
    <source>
        <dbReference type="HAMAP-Rule" id="MF_00276"/>
    </source>
</evidence>
<dbReference type="PANTHER" id="PTHR30042:SF2">
    <property type="entry name" value="POTASSIUM-TRANSPORTING ATPASE KDPC SUBUNIT"/>
    <property type="match status" value="1"/>
</dbReference>
<sequence>MKYVRLSLLLILLCGLGYPLLMTGISQLLFPEQAEGSIIKNENGKVVGSKLVEQNFTGDEYFHGRISSIEYDAVNSGSNNYAPSNKTMIDRTQKTVDQLLKEDPGARKEDIPLDLITNSASGLDPHISPEAARFQIPRVAKASGLSKQELASLIDLNTEGKEWGIFGEPRVNVLKLNLAVNGRMK</sequence>
<gene>
    <name evidence="11 12" type="primary">kdpC</name>
    <name evidence="12" type="ORF">ACFQ4Y_16715</name>
</gene>
<dbReference type="InterPro" id="IPR003820">
    <property type="entry name" value="KdpC"/>
</dbReference>